<dbReference type="EMBL" id="PFGX01000031">
    <property type="protein sequence ID" value="PIW75602.1"/>
    <property type="molecule type" value="Genomic_DNA"/>
</dbReference>
<evidence type="ECO:0000313" key="3">
    <source>
        <dbReference type="Proteomes" id="UP000231280"/>
    </source>
</evidence>
<evidence type="ECO:0000256" key="1">
    <source>
        <dbReference type="SAM" id="Phobius"/>
    </source>
</evidence>
<sequence length="95" mass="11103">MQFNIPQFIDVEDRIVGPLTFKQLLYLGSAGVLIFFIWYFFKLWVFVIVGIPIGTIAIALAFLKINGRPFIVFLSSFFSYLRKPKMYVWKKDDQG</sequence>
<comment type="caution">
    <text evidence="2">The sequence shown here is derived from an EMBL/GenBank/DDBJ whole genome shotgun (WGS) entry which is preliminary data.</text>
</comment>
<gene>
    <name evidence="2" type="ORF">CO002_01115</name>
</gene>
<keyword evidence="1" id="KW-0812">Transmembrane</keyword>
<feature type="transmembrane region" description="Helical" evidence="1">
    <location>
        <begin position="47"/>
        <end position="65"/>
    </location>
</feature>
<protein>
    <recommendedName>
        <fullName evidence="4">PrgI family protein</fullName>
    </recommendedName>
</protein>
<keyword evidence="1" id="KW-1133">Transmembrane helix</keyword>
<name>A0A2M7IGG5_9BACT</name>
<dbReference type="Pfam" id="PF12666">
    <property type="entry name" value="PrgI"/>
    <property type="match status" value="1"/>
</dbReference>
<keyword evidence="1" id="KW-0472">Membrane</keyword>
<dbReference type="AlphaFoldDB" id="A0A2M7IGG5"/>
<evidence type="ECO:0000313" key="2">
    <source>
        <dbReference type="EMBL" id="PIW75602.1"/>
    </source>
</evidence>
<evidence type="ECO:0008006" key="4">
    <source>
        <dbReference type="Google" id="ProtNLM"/>
    </source>
</evidence>
<reference evidence="3" key="1">
    <citation type="submission" date="2017-09" db="EMBL/GenBank/DDBJ databases">
        <title>Depth-based differentiation of microbial function through sediment-hosted aquifers and enrichment of novel symbionts in the deep terrestrial subsurface.</title>
        <authorList>
            <person name="Probst A.J."/>
            <person name="Ladd B."/>
            <person name="Jarett J.K."/>
            <person name="Geller-Mcgrath D.E."/>
            <person name="Sieber C.M.K."/>
            <person name="Emerson J.B."/>
            <person name="Anantharaman K."/>
            <person name="Thomas B.C."/>
            <person name="Malmstrom R."/>
            <person name="Stieglmeier M."/>
            <person name="Klingl A."/>
            <person name="Woyke T."/>
            <person name="Ryan C.M."/>
            <person name="Banfield J.F."/>
        </authorList>
    </citation>
    <scope>NUCLEOTIDE SEQUENCE [LARGE SCALE GENOMIC DNA]</scope>
</reference>
<dbReference type="Proteomes" id="UP000231280">
    <property type="component" value="Unassembled WGS sequence"/>
</dbReference>
<organism evidence="2 3">
    <name type="scientific">Candidatus Portnoybacteria bacterium CG_4_8_14_3_um_filter_44_10</name>
    <dbReference type="NCBI Taxonomy" id="1974802"/>
    <lineage>
        <taxon>Bacteria</taxon>
        <taxon>Candidatus Portnoyibacteriota</taxon>
    </lineage>
</organism>
<dbReference type="InterPro" id="IPR024414">
    <property type="entry name" value="Uncharacterised_PrgI"/>
</dbReference>
<accession>A0A2M7IGG5</accession>
<proteinExistence type="predicted"/>
<feature type="transmembrane region" description="Helical" evidence="1">
    <location>
        <begin position="24"/>
        <end position="41"/>
    </location>
</feature>